<protein>
    <submittedName>
        <fullName evidence="2">Uncharacterized protein</fullName>
    </submittedName>
</protein>
<keyword evidence="3" id="KW-1185">Reference proteome</keyword>
<accession>B8C3K1</accession>
<feature type="region of interest" description="Disordered" evidence="1">
    <location>
        <begin position="1309"/>
        <end position="1333"/>
    </location>
</feature>
<dbReference type="KEGG" id="tps:THAPSDRAFT_22859"/>
<proteinExistence type="predicted"/>
<evidence type="ECO:0000313" key="2">
    <source>
        <dbReference type="EMBL" id="EED92578.1"/>
    </source>
</evidence>
<dbReference type="Proteomes" id="UP000001449">
    <property type="component" value="Chromosome 5"/>
</dbReference>
<sequence>MPVSPNANVATAPSPERQSTSSTVSSSLYRRHGLSPRQRRLLQAAARSRANKSEDDDASSASSSPAKAPHSTSFCASPPSSSFSPTSLATSLSPIEHTTPSSSSRAHSQSSKKSTLDKLHPNNIDGKANNTSGSGASTAVTDATTISIGDGLRRLRLSPVHDLEGEGNDVGNGTSVSVSDRVRRFNNGRVGVCSGGDGAAKSNNLVQLKARQYKRQVDGELSADVSRNCFRGALHTQIDECTSADEQEKVANVQQRTSDGKQSLQHSTATSSSFIAISHEDSNDILTSHNTLLSSELSYYRVTFKGVVALLANIDTGQHTINHDITAIPSPHKSLISETGVYLGYGEIVATSSPILKIPIDTVAGYQCSEKKFIRAIRVDVILTGGYSQCGVDLEGGIATPTHQNRSSRDESQNQGYLLLEDTSGSAVAESISQYKAHSLGPSFERGPFVYSVRASSPVKVLSGPYLDAPSMRCALLPDTTHEVSLRVSVPIFDPTTTDGNDLVDTLVDDGDAGEIQFLRLSKRRGWVADRRVDTVDGDAKKLRVSYLMKDVTNDEGTDFSFAVLSSDRNAFTSLSVSYEDTSSLNTSTISHSRTNASFYSSVVASSVVTPPAVKAQRKRHNTRRRKAMEESLQPTIPASLHQNHRSGVGESFETESTITGAGGNTIASGGDESFSAEQVGKTVPYYLMRVIAPSGLKILDAPHFQVSNLIHTPSNELRSPSGISPFARTNAMIAGSMSAESSPSSAGGRKAPRIRFLARGQIFEASQRMERAASMYTNGQGLIKLADGSGWAIVPHQKDLVAQFQNRGGTVDYNDILAYEEIGNAFVPKTAITSGQQKSLERSLKDVVWLRVSTPNGIKVLLPPPPPPDPNQHALRTPSKYGDRHIHIKPPNSSHDSEVASAVSSSIFDSMWSKVTPTKQKERDLTIPYNGVIKQQQLSSKHQHRTILSRKHPVPVIACGAVVPVEAWNEQDAKEKKFVRLFNGQGWIPQCIDGIIYAHEVDAPDMRVGSFWFRVQSSTGVDVRYGPSPKAPQIISDSDASFRFECGEFLRVSEIVTVFDDAILSGQQQSPSEAGAIAECFAKLYRKKKLLEEEGSSQDLLKKYSSLQMLSSLGEWVQVHGNGELFLEECAVPPTIERNRDGWRCTAIHNVPIRRGPSFRSDVTGSVILADKEFFVTEKVVAFGDQVTWMRLKDGEGWVHDLTENGTAVLHCHPMPLHNNAEKIARRQMNTNVVIEHTAILTVEPHPDLPLGSSESTKESFKRRTRGITHKALLSWGDANMLAELEEGVDPSDQDNCRESAYKLYNRPRADSGITSLGTPGATPTKKQYYHS</sequence>
<dbReference type="eggNOG" id="ENOG502SHAX">
    <property type="taxonomic scope" value="Eukaryota"/>
</dbReference>
<feature type="region of interest" description="Disordered" evidence="1">
    <location>
        <begin position="641"/>
        <end position="674"/>
    </location>
</feature>
<dbReference type="HOGENOM" id="CLU_258962_0_0_1"/>
<feature type="compositionally biased region" description="Low complexity" evidence="1">
    <location>
        <begin position="101"/>
        <end position="113"/>
    </location>
</feature>
<dbReference type="PaxDb" id="35128-Thaps22859"/>
<dbReference type="EMBL" id="CM000642">
    <property type="protein sequence ID" value="EED92578.1"/>
    <property type="molecule type" value="Genomic_DNA"/>
</dbReference>
<dbReference type="RefSeq" id="XP_002290826.1">
    <property type="nucleotide sequence ID" value="XM_002290790.1"/>
</dbReference>
<feature type="compositionally biased region" description="Low complexity" evidence="1">
    <location>
        <begin position="59"/>
        <end position="94"/>
    </location>
</feature>
<feature type="region of interest" description="Disordered" evidence="1">
    <location>
        <begin position="1"/>
        <end position="138"/>
    </location>
</feature>
<gene>
    <name evidence="2" type="ORF">THAPSDRAFT_22859</name>
</gene>
<dbReference type="OMA" id="CFAKLYR"/>
<name>B8C3K1_THAPS</name>
<reference evidence="2 3" key="1">
    <citation type="journal article" date="2004" name="Science">
        <title>The genome of the diatom Thalassiosira pseudonana: ecology, evolution, and metabolism.</title>
        <authorList>
            <person name="Armbrust E.V."/>
            <person name="Berges J.A."/>
            <person name="Bowler C."/>
            <person name="Green B.R."/>
            <person name="Martinez D."/>
            <person name="Putnam N.H."/>
            <person name="Zhou S."/>
            <person name="Allen A.E."/>
            <person name="Apt K.E."/>
            <person name="Bechner M."/>
            <person name="Brzezinski M.A."/>
            <person name="Chaal B.K."/>
            <person name="Chiovitti A."/>
            <person name="Davis A.K."/>
            <person name="Demarest M.S."/>
            <person name="Detter J.C."/>
            <person name="Glavina T."/>
            <person name="Goodstein D."/>
            <person name="Hadi M.Z."/>
            <person name="Hellsten U."/>
            <person name="Hildebrand M."/>
            <person name="Jenkins B.D."/>
            <person name="Jurka J."/>
            <person name="Kapitonov V.V."/>
            <person name="Kroger N."/>
            <person name="Lau W.W."/>
            <person name="Lane T.W."/>
            <person name="Larimer F.W."/>
            <person name="Lippmeier J.C."/>
            <person name="Lucas S."/>
            <person name="Medina M."/>
            <person name="Montsant A."/>
            <person name="Obornik M."/>
            <person name="Parker M.S."/>
            <person name="Palenik B."/>
            <person name="Pazour G.J."/>
            <person name="Richardson P.M."/>
            <person name="Rynearson T.A."/>
            <person name="Saito M.A."/>
            <person name="Schwartz D.C."/>
            <person name="Thamatrakoln K."/>
            <person name="Valentin K."/>
            <person name="Vardi A."/>
            <person name="Wilkerson F.P."/>
            <person name="Rokhsar D.S."/>
        </authorList>
    </citation>
    <scope>NUCLEOTIDE SEQUENCE [LARGE SCALE GENOMIC DNA]</scope>
    <source>
        <strain evidence="2 3">CCMP1335</strain>
    </source>
</reference>
<feature type="compositionally biased region" description="Polar residues" evidence="1">
    <location>
        <begin position="128"/>
        <end position="138"/>
    </location>
</feature>
<organism evidence="2 3">
    <name type="scientific">Thalassiosira pseudonana</name>
    <name type="common">Marine diatom</name>
    <name type="synonym">Cyclotella nana</name>
    <dbReference type="NCBI Taxonomy" id="35128"/>
    <lineage>
        <taxon>Eukaryota</taxon>
        <taxon>Sar</taxon>
        <taxon>Stramenopiles</taxon>
        <taxon>Ochrophyta</taxon>
        <taxon>Bacillariophyta</taxon>
        <taxon>Coscinodiscophyceae</taxon>
        <taxon>Thalassiosirophycidae</taxon>
        <taxon>Thalassiosirales</taxon>
        <taxon>Thalassiosiraceae</taxon>
        <taxon>Thalassiosira</taxon>
    </lineage>
</organism>
<feature type="compositionally biased region" description="Basic residues" evidence="1">
    <location>
        <begin position="29"/>
        <end position="40"/>
    </location>
</feature>
<dbReference type="PANTHER" id="PTHR36970:SF1">
    <property type="entry name" value="BESTROPHIN HOMOLOG"/>
    <property type="match status" value="1"/>
</dbReference>
<feature type="compositionally biased region" description="Polar residues" evidence="1">
    <location>
        <begin position="1"/>
        <end position="11"/>
    </location>
</feature>
<dbReference type="InParanoid" id="B8C3K1"/>
<dbReference type="PANTHER" id="PTHR36970">
    <property type="entry name" value="UNNAMED PRODUCT"/>
    <property type="match status" value="1"/>
</dbReference>
<evidence type="ECO:0000256" key="1">
    <source>
        <dbReference type="SAM" id="MobiDB-lite"/>
    </source>
</evidence>
<evidence type="ECO:0000313" key="3">
    <source>
        <dbReference type="Proteomes" id="UP000001449"/>
    </source>
</evidence>
<dbReference type="GeneID" id="7448204"/>
<reference evidence="2 3" key="2">
    <citation type="journal article" date="2008" name="Nature">
        <title>The Phaeodactylum genome reveals the evolutionary history of diatom genomes.</title>
        <authorList>
            <person name="Bowler C."/>
            <person name="Allen A.E."/>
            <person name="Badger J.H."/>
            <person name="Grimwood J."/>
            <person name="Jabbari K."/>
            <person name="Kuo A."/>
            <person name="Maheswari U."/>
            <person name="Martens C."/>
            <person name="Maumus F."/>
            <person name="Otillar R.P."/>
            <person name="Rayko E."/>
            <person name="Salamov A."/>
            <person name="Vandepoele K."/>
            <person name="Beszteri B."/>
            <person name="Gruber A."/>
            <person name="Heijde M."/>
            <person name="Katinka M."/>
            <person name="Mock T."/>
            <person name="Valentin K."/>
            <person name="Verret F."/>
            <person name="Berges J.A."/>
            <person name="Brownlee C."/>
            <person name="Cadoret J.P."/>
            <person name="Chiovitti A."/>
            <person name="Choi C.J."/>
            <person name="Coesel S."/>
            <person name="De Martino A."/>
            <person name="Detter J.C."/>
            <person name="Durkin C."/>
            <person name="Falciatore A."/>
            <person name="Fournet J."/>
            <person name="Haruta M."/>
            <person name="Huysman M.J."/>
            <person name="Jenkins B.D."/>
            <person name="Jiroutova K."/>
            <person name="Jorgensen R.E."/>
            <person name="Joubert Y."/>
            <person name="Kaplan A."/>
            <person name="Kroger N."/>
            <person name="Kroth P.G."/>
            <person name="La Roche J."/>
            <person name="Lindquist E."/>
            <person name="Lommer M."/>
            <person name="Martin-Jezequel V."/>
            <person name="Lopez P.J."/>
            <person name="Lucas S."/>
            <person name="Mangogna M."/>
            <person name="McGinnis K."/>
            <person name="Medlin L.K."/>
            <person name="Montsant A."/>
            <person name="Oudot-Le Secq M.P."/>
            <person name="Napoli C."/>
            <person name="Obornik M."/>
            <person name="Parker M.S."/>
            <person name="Petit J.L."/>
            <person name="Porcel B.M."/>
            <person name="Poulsen N."/>
            <person name="Robison M."/>
            <person name="Rychlewski L."/>
            <person name="Rynearson T.A."/>
            <person name="Schmutz J."/>
            <person name="Shapiro H."/>
            <person name="Siaut M."/>
            <person name="Stanley M."/>
            <person name="Sussman M.R."/>
            <person name="Taylor A.R."/>
            <person name="Vardi A."/>
            <person name="von Dassow P."/>
            <person name="Vyverman W."/>
            <person name="Willis A."/>
            <person name="Wyrwicz L.S."/>
            <person name="Rokhsar D.S."/>
            <person name="Weissenbach J."/>
            <person name="Armbrust E.V."/>
            <person name="Green B.R."/>
            <person name="Van de Peer Y."/>
            <person name="Grigoriev I.V."/>
        </authorList>
    </citation>
    <scope>NUCLEOTIDE SEQUENCE [LARGE SCALE GENOMIC DNA]</scope>
    <source>
        <strain evidence="2 3">CCMP1335</strain>
    </source>
</reference>